<evidence type="ECO:0000256" key="1">
    <source>
        <dbReference type="SAM" id="Phobius"/>
    </source>
</evidence>
<proteinExistence type="predicted"/>
<feature type="transmembrane region" description="Helical" evidence="1">
    <location>
        <begin position="75"/>
        <end position="95"/>
    </location>
</feature>
<gene>
    <name evidence="3" type="ordered locus">gll1738</name>
</gene>
<reference evidence="3 4" key="1">
    <citation type="journal article" date="2003" name="DNA Res.">
        <title>Complete genome structure of Gloeobacter violaceus PCC 7421, a cyanobacterium that lacks thylakoids.</title>
        <authorList>
            <person name="Nakamura Y."/>
            <person name="Kaneko T."/>
            <person name="Sato S."/>
            <person name="Mimuro M."/>
            <person name="Miyashita H."/>
            <person name="Tsuchiya T."/>
            <person name="Sasamoto S."/>
            <person name="Watanabe A."/>
            <person name="Kawashima K."/>
            <person name="Kishida Y."/>
            <person name="Kiyokawa C."/>
            <person name="Kohara M."/>
            <person name="Matsumoto M."/>
            <person name="Matsuno A."/>
            <person name="Nakazaki N."/>
            <person name="Shimpo S."/>
            <person name="Takeuchi C."/>
            <person name="Yamada M."/>
            <person name="Tabata S."/>
        </authorList>
    </citation>
    <scope>NUCLEOTIDE SEQUENCE [LARGE SCALE GENOMIC DNA]</scope>
    <source>
        <strain evidence="4">ATCC 29082 / PCC 7421</strain>
    </source>
</reference>
<dbReference type="InParanoid" id="Q7NJU4"/>
<dbReference type="OrthoDB" id="463972at2"/>
<dbReference type="EnsemblBacteria" id="BAC89679">
    <property type="protein sequence ID" value="BAC89679"/>
    <property type="gene ID" value="BAC89679"/>
</dbReference>
<dbReference type="Gene3D" id="1.10.10.1320">
    <property type="entry name" value="Anti-sigma factor, zinc-finger domain"/>
    <property type="match status" value="1"/>
</dbReference>
<reference evidence="3 4" key="2">
    <citation type="journal article" date="2003" name="DNA Res.">
        <title>Complete genome structure of Gloeobacter violaceus PCC 7421, a cyanobacterium that lacks thylakoids (supplement).</title>
        <authorList>
            <person name="Nakamura Y."/>
            <person name="Kaneko T."/>
            <person name="Sato S."/>
            <person name="Mimuro M."/>
            <person name="Miyashita H."/>
            <person name="Tsuchiya T."/>
            <person name="Sasamoto S."/>
            <person name="Watanabe A."/>
            <person name="Kawashima K."/>
            <person name="Kishida Y."/>
            <person name="Kiyokawa C."/>
            <person name="Kohara M."/>
            <person name="Matsumoto M."/>
            <person name="Matsuno A."/>
            <person name="Nakazaki N."/>
            <person name="Shimpo S."/>
            <person name="Takeuchi C."/>
            <person name="Yamada M."/>
            <person name="Tabata S."/>
        </authorList>
    </citation>
    <scope>NUCLEOTIDE SEQUENCE [LARGE SCALE GENOMIC DNA]</scope>
    <source>
        <strain evidence="4">ATCC 29082 / PCC 7421</strain>
    </source>
</reference>
<protein>
    <submittedName>
        <fullName evidence="3">Gll1738 protein</fullName>
    </submittedName>
</protein>
<keyword evidence="4" id="KW-1185">Reference proteome</keyword>
<name>Q7NJU4_GLOVI</name>
<dbReference type="EMBL" id="BA000045">
    <property type="protein sequence ID" value="BAC89679.1"/>
    <property type="molecule type" value="Genomic_DNA"/>
</dbReference>
<dbReference type="Proteomes" id="UP000000557">
    <property type="component" value="Chromosome"/>
</dbReference>
<dbReference type="InterPro" id="IPR012373">
    <property type="entry name" value="Ferrdict_sens_TM"/>
</dbReference>
<keyword evidence="1" id="KW-0812">Transmembrane</keyword>
<keyword evidence="1" id="KW-1133">Transmembrane helix</keyword>
<dbReference type="AlphaFoldDB" id="Q7NJU4"/>
<dbReference type="PhylomeDB" id="Q7NJU4"/>
<keyword evidence="1" id="KW-0472">Membrane</keyword>
<dbReference type="InterPro" id="IPR041916">
    <property type="entry name" value="Anti_sigma_zinc_sf"/>
</dbReference>
<organism evidence="3 4">
    <name type="scientific">Gloeobacter violaceus (strain ATCC 29082 / PCC 7421)</name>
    <dbReference type="NCBI Taxonomy" id="251221"/>
    <lineage>
        <taxon>Bacteria</taxon>
        <taxon>Bacillati</taxon>
        <taxon>Cyanobacteriota</taxon>
        <taxon>Cyanophyceae</taxon>
        <taxon>Gloeobacterales</taxon>
        <taxon>Gloeobacteraceae</taxon>
        <taxon>Gloeobacter</taxon>
    </lineage>
</organism>
<dbReference type="HOGENOM" id="CLU_116313_0_0_3"/>
<dbReference type="RefSeq" id="WP_011141736.1">
    <property type="nucleotide sequence ID" value="NC_005125.1"/>
</dbReference>
<dbReference type="InterPro" id="IPR027383">
    <property type="entry name" value="Znf_put"/>
</dbReference>
<dbReference type="eggNOG" id="COG5662">
    <property type="taxonomic scope" value="Bacteria"/>
</dbReference>
<dbReference type="KEGG" id="gvi:gll1738"/>
<accession>Q7NJU4</accession>
<dbReference type="STRING" id="251221.gene:10759229"/>
<dbReference type="PANTHER" id="PTHR30273">
    <property type="entry name" value="PERIPLASMIC SIGNAL SENSOR AND SIGMA FACTOR ACTIVATOR FECR-RELATED"/>
    <property type="match status" value="1"/>
</dbReference>
<evidence type="ECO:0000259" key="2">
    <source>
        <dbReference type="Pfam" id="PF13490"/>
    </source>
</evidence>
<evidence type="ECO:0000313" key="3">
    <source>
        <dbReference type="EMBL" id="BAC89679.1"/>
    </source>
</evidence>
<sequence length="157" mass="17775">MDPHRFEQLSAYLDGELSTAEQQQVEQWLQADPAARKLYEDLLKLQRSSRALGAPALPPRLSDRVFDRLEARRRWLSGSLTTAAALLFAVVGYWWQSPDRKPILTAGSDLTGVEVAREPAPPLMEMAARSYLLEDRAPEDAYAILLEREEISLPNER</sequence>
<dbReference type="PANTHER" id="PTHR30273:SF2">
    <property type="entry name" value="PROTEIN FECR"/>
    <property type="match status" value="1"/>
</dbReference>
<evidence type="ECO:0000313" key="4">
    <source>
        <dbReference type="Proteomes" id="UP000000557"/>
    </source>
</evidence>
<dbReference type="Pfam" id="PF13490">
    <property type="entry name" value="zf-HC2"/>
    <property type="match status" value="1"/>
</dbReference>
<feature type="domain" description="Putative zinc-finger" evidence="2">
    <location>
        <begin position="7"/>
        <end position="27"/>
    </location>
</feature>